<feature type="compositionally biased region" description="Low complexity" evidence="1">
    <location>
        <begin position="730"/>
        <end position="743"/>
    </location>
</feature>
<feature type="compositionally biased region" description="Low complexity" evidence="1">
    <location>
        <begin position="860"/>
        <end position="869"/>
    </location>
</feature>
<feature type="compositionally biased region" description="Basic and acidic residues" evidence="1">
    <location>
        <begin position="137"/>
        <end position="154"/>
    </location>
</feature>
<name>A0A084G6R6_PSEDA</name>
<feature type="compositionally biased region" description="Low complexity" evidence="1">
    <location>
        <begin position="2743"/>
        <end position="2755"/>
    </location>
</feature>
<reference evidence="2 3" key="1">
    <citation type="journal article" date="2014" name="Genome Announc.">
        <title>Draft genome sequence of the pathogenic fungus Scedosporium apiospermum.</title>
        <authorList>
            <person name="Vandeputte P."/>
            <person name="Ghamrawi S."/>
            <person name="Rechenmann M."/>
            <person name="Iltis A."/>
            <person name="Giraud S."/>
            <person name="Fleury M."/>
            <person name="Thornton C."/>
            <person name="Delhaes L."/>
            <person name="Meyer W."/>
            <person name="Papon N."/>
            <person name="Bouchara J.P."/>
        </authorList>
    </citation>
    <scope>NUCLEOTIDE SEQUENCE [LARGE SCALE GENOMIC DNA]</scope>
    <source>
        <strain evidence="2 3">IHEM 14462</strain>
    </source>
</reference>
<feature type="compositionally biased region" description="Basic and acidic residues" evidence="1">
    <location>
        <begin position="2960"/>
        <end position="2975"/>
    </location>
</feature>
<feature type="compositionally biased region" description="Polar residues" evidence="1">
    <location>
        <begin position="113"/>
        <end position="123"/>
    </location>
</feature>
<feature type="compositionally biased region" description="Acidic residues" evidence="1">
    <location>
        <begin position="2950"/>
        <end position="2959"/>
    </location>
</feature>
<feature type="compositionally biased region" description="Basic and acidic residues" evidence="1">
    <location>
        <begin position="1195"/>
        <end position="1210"/>
    </location>
</feature>
<feature type="compositionally biased region" description="Polar residues" evidence="1">
    <location>
        <begin position="483"/>
        <end position="495"/>
    </location>
</feature>
<evidence type="ECO:0000256" key="1">
    <source>
        <dbReference type="SAM" id="MobiDB-lite"/>
    </source>
</evidence>
<feature type="compositionally biased region" description="Low complexity" evidence="1">
    <location>
        <begin position="2098"/>
        <end position="2112"/>
    </location>
</feature>
<dbReference type="HOGENOM" id="CLU_000461_0_0_1"/>
<feature type="region of interest" description="Disordered" evidence="1">
    <location>
        <begin position="552"/>
        <end position="753"/>
    </location>
</feature>
<dbReference type="GeneID" id="27724174"/>
<feature type="compositionally biased region" description="Low complexity" evidence="1">
    <location>
        <begin position="1689"/>
        <end position="1709"/>
    </location>
</feature>
<dbReference type="Proteomes" id="UP000028545">
    <property type="component" value="Unassembled WGS sequence"/>
</dbReference>
<feature type="compositionally biased region" description="Low complexity" evidence="1">
    <location>
        <begin position="1726"/>
        <end position="1740"/>
    </location>
</feature>
<feature type="compositionally biased region" description="Low complexity" evidence="1">
    <location>
        <begin position="2765"/>
        <end position="2776"/>
    </location>
</feature>
<feature type="compositionally biased region" description="Low complexity" evidence="1">
    <location>
        <begin position="1891"/>
        <end position="1964"/>
    </location>
</feature>
<feature type="compositionally biased region" description="Low complexity" evidence="1">
    <location>
        <begin position="2245"/>
        <end position="2265"/>
    </location>
</feature>
<feature type="region of interest" description="Disordered" evidence="1">
    <location>
        <begin position="899"/>
        <end position="2060"/>
    </location>
</feature>
<feature type="compositionally biased region" description="Low complexity" evidence="1">
    <location>
        <begin position="2441"/>
        <end position="2456"/>
    </location>
</feature>
<feature type="region of interest" description="Disordered" evidence="1">
    <location>
        <begin position="2085"/>
        <end position="2868"/>
    </location>
</feature>
<keyword evidence="3" id="KW-1185">Reference proteome</keyword>
<feature type="compositionally biased region" description="Low complexity" evidence="1">
    <location>
        <begin position="55"/>
        <end position="73"/>
    </location>
</feature>
<feature type="compositionally biased region" description="Low complexity" evidence="1">
    <location>
        <begin position="155"/>
        <end position="166"/>
    </location>
</feature>
<feature type="compositionally biased region" description="Low complexity" evidence="1">
    <location>
        <begin position="1392"/>
        <end position="1407"/>
    </location>
</feature>
<feature type="compositionally biased region" description="Low complexity" evidence="1">
    <location>
        <begin position="2807"/>
        <end position="2819"/>
    </location>
</feature>
<feature type="compositionally biased region" description="Polar residues" evidence="1">
    <location>
        <begin position="1974"/>
        <end position="2006"/>
    </location>
</feature>
<feature type="compositionally biased region" description="Low complexity" evidence="1">
    <location>
        <begin position="2675"/>
        <end position="2688"/>
    </location>
</feature>
<feature type="compositionally biased region" description="Low complexity" evidence="1">
    <location>
        <begin position="2220"/>
        <end position="2237"/>
    </location>
</feature>
<feature type="compositionally biased region" description="Pro residues" evidence="1">
    <location>
        <begin position="1791"/>
        <end position="1803"/>
    </location>
</feature>
<feature type="compositionally biased region" description="Polar residues" evidence="1">
    <location>
        <begin position="386"/>
        <end position="397"/>
    </location>
</feature>
<feature type="compositionally biased region" description="Polar residues" evidence="1">
    <location>
        <begin position="2165"/>
        <end position="2192"/>
    </location>
</feature>
<feature type="compositionally biased region" description="Basic and acidic residues" evidence="1">
    <location>
        <begin position="88"/>
        <end position="97"/>
    </location>
</feature>
<accession>A0A084G6R6</accession>
<feature type="compositionally biased region" description="Basic and acidic residues" evidence="1">
    <location>
        <begin position="496"/>
        <end position="505"/>
    </location>
</feature>
<evidence type="ECO:0000313" key="2">
    <source>
        <dbReference type="EMBL" id="KEZ43028.1"/>
    </source>
</evidence>
<feature type="region of interest" description="Disordered" evidence="1">
    <location>
        <begin position="203"/>
        <end position="536"/>
    </location>
</feature>
<feature type="compositionally biased region" description="Polar residues" evidence="1">
    <location>
        <begin position="2649"/>
        <end position="2674"/>
    </location>
</feature>
<organism evidence="2 3">
    <name type="scientific">Pseudallescheria apiosperma</name>
    <name type="common">Scedosporium apiospermum</name>
    <dbReference type="NCBI Taxonomy" id="563466"/>
    <lineage>
        <taxon>Eukaryota</taxon>
        <taxon>Fungi</taxon>
        <taxon>Dikarya</taxon>
        <taxon>Ascomycota</taxon>
        <taxon>Pezizomycotina</taxon>
        <taxon>Sordariomycetes</taxon>
        <taxon>Hypocreomycetidae</taxon>
        <taxon>Microascales</taxon>
        <taxon>Microascaceae</taxon>
        <taxon>Scedosporium</taxon>
    </lineage>
</organism>
<feature type="compositionally biased region" description="Low complexity" evidence="1">
    <location>
        <begin position="675"/>
        <end position="692"/>
    </location>
</feature>
<proteinExistence type="predicted"/>
<feature type="compositionally biased region" description="Low complexity" evidence="1">
    <location>
        <begin position="1156"/>
        <end position="1170"/>
    </location>
</feature>
<feature type="compositionally biased region" description="Low complexity" evidence="1">
    <location>
        <begin position="557"/>
        <end position="571"/>
    </location>
</feature>
<dbReference type="KEGG" id="sapo:SAPIO_CDS5102"/>
<feature type="compositionally biased region" description="Polar residues" evidence="1">
    <location>
        <begin position="1117"/>
        <end position="1129"/>
    </location>
</feature>
<dbReference type="EMBL" id="JOWA01000097">
    <property type="protein sequence ID" value="KEZ43028.1"/>
    <property type="molecule type" value="Genomic_DNA"/>
</dbReference>
<feature type="compositionally biased region" description="Basic and acidic residues" evidence="1">
    <location>
        <begin position="521"/>
        <end position="531"/>
    </location>
</feature>
<feature type="compositionally biased region" description="Low complexity" evidence="1">
    <location>
        <begin position="370"/>
        <end position="380"/>
    </location>
</feature>
<feature type="compositionally biased region" description="Polar residues" evidence="1">
    <location>
        <begin position="2118"/>
        <end position="2128"/>
    </location>
</feature>
<dbReference type="VEuPathDB" id="FungiDB:SAPIO_CDS5102"/>
<feature type="compositionally biased region" description="Low complexity" evidence="1">
    <location>
        <begin position="2277"/>
        <end position="2329"/>
    </location>
</feature>
<feature type="compositionally biased region" description="Polar residues" evidence="1">
    <location>
        <begin position="2330"/>
        <end position="2363"/>
    </location>
</feature>
<feature type="region of interest" description="Disordered" evidence="1">
    <location>
        <begin position="2880"/>
        <end position="2975"/>
    </location>
</feature>
<sequence length="3029" mass="315951">MSAQDKASKWAKFKAPNYDGEGWGDDIPSSPPKPAVSEQRSPPPTTSSPVYNVGPVASPPAQTSPTSPNAQQPTPSPSQFPPRKASLSRRDGRDRSENSSPAESGHKPWVEQRSASPQNNKSPTLAPRASPFIRPADIYRRMEEEKEKERRSLDSSRPSLDSNSPSVVGRDTSSAPLAKAASTVHPAAGPVAPSIPVALARDEVVDSPSSRTLRPSLEPVTERKSEYGFDSFLNKSVAPSQPQEPPSSAGVAPPISGLPASPISATSEASRRFSRSPQLPDVARMSGFGEDFFSSASLMPSAPNPPVPEISSSIAPTQPPLTVEEEENPTNSIDATASSAQAPFQPQPAAIDSPPTSPSPSAAVQPNLPPANENPAQAAPVRLSPVSEQKSPQSVSMNGHAGLQIPAEPKANVEEYTNVGTGKDSAEPPASTDLPKPVVATAVPDAMDNESPPTIDITPTAPLNPRASPRTGDHFEPMALPHRQSTFDTTASSPVKESDVLREEIIQSLSPVGGAPPSDSLRVHQPRDSGIRESTYLPAVYDDYWASTTEDKDDAGLEVAPPLEAPVVAPLQPRAQSPEIAPPPAPEQTGNLRRRFSWEAEPADEPARPHLPVDNSQAPASPAHLSADAAKTSPVAEATVETPADLPAQPDASRTTDEDADNNESRPDSQGSNTLSPSAAAALVGAVAAGSPTEGDPRRLSLAAEKEIIQMSTDEVANDLSSDHPALKDQAQAQAQAQPQSQPRPETAAGPSALKLAGFREIMSLATPQDRIQKFDETRSQFASMDQGLADWILTVRSHPDHANVSAVFQAPTRMAVASGEPGAVRVASPTGAGPNQHAQQPYFQQYLNASSSHTGAPGGHSHTATSGSHSHHGNDFRHSSQQMGTKSKELLLAAGKAGKGLLSKGKNKFRGSTGDKQNESSPPPPAQPYPVKTQHDRRTSWGIKFGTGAKASPHPERAGQPPPQNAAATDPNHPGASPQQQQQLPPIHPPPPGPSFANPDLVSPVSEFNSKPSSADGDDVFAVQAPGQGAGGSPKTPPPMGRSRWVPVGQSPLAQRDSPGEERRDDPGATPTRSNLNARKRASDAPSEDWVVVSPQRESEQNGDGGVPVRAAVDVQDQSDVPQRQSSFIGLPPIRRSSTFGVGRLSSEFAEESAEAAPAQPENRVGEAPAVPPVPEDEVLAAALEGQTLGNDYSRSDEGILDKGKELAERSPTPQHAVLAQDGAVAQPPQQVPAPPTLTPPLENRPTLEESSSLAVPGPSLSRNLPPAITGNPIQLLPPGRGQWNLQESHLSEPLISPSRKRPSSSASQTPSFVGYDKETGVGGPSKDESSDEDSGDENAGVVLTKEEPEEVEQPEPKRKSVPEAVDVSSDVAASRAVPANSEQPTPVAPPVAVEPAPAPSNAVPPSTELVNTAQPPIAAQPTNIITPAAAAVPPPQQPTLTRPQGPDRFSSTPPISAHRYPNLFLPGQPRQGQPQPHIYNQPVQVPGQPFIQGQPNAYGPGGVALPPGARPPSSGGESRRNSGLFSQIGDRITRVTSRPSSQVGPKAPGEAAGDSGSVASVATGEAATGRERRLSSFFLNLKGSNTGGSGDAPPHSRDSMIAHSPSTMDQRSPATPDMPPPDRKRLFFSSASKANKPVEPRAAQGGPGKFIPSFSRSSTAGLEGEGGRDPKQPRLSSFGGLFRRSTGLQEGAPRQQQQPQVYQQKPGTPNSMASSVPARPGTGPPASQQHHSPSHSTQLPATQPPQSAGGGASVGPQPQARGRSGTTGSLPHAPVGPSPLSQQARPVGTPAPTPVPAPGPTPTHDERGRRVSGAGAFLSNIFHSRSPSKLKENRLPSPAAPGVFPGQPGGPPLGQMPYGQFGPGPGQVPPGYRGPIQGQQGGPFMQGAVGVPGSVPPGFMQQRPGLQPGQPAPGQRVGPPVNQQGPPGFQQLQPQQLGQQAGQAPFLQQGPAPVPQQGPTQQSSVIAPGVVRQQSPVNQQGPVALPGQQQERAAPQNPINQQGQVLPPILPGPAGAPGQMQDWRPVAVQQGQEQAAPEQKSLQAEVQGRPAEPVNRDANQELVTARKEVTGVDGNVSAPLIVAPTAEVRERSPEVAAPQQGASQPASASQEINPPFQGTVTVTTPLASPVPHSTKEQRPAFVAAAAESSGVSSPTPSVPTPTQQHATESTRSSQVQVQNQPASSGVSITSVPGKPQSPPPASFEQHQPSDLLGVRKTASPVASQSQSSASGADAATVSPPQVPTHSVSPSQTPVSQVSPLVSQGGFVAGQTPPLGQGVQQGRTTTPQGQPVGLAQQAPPQGQGVVQGQQVTPQGPTIRPVQPVQPVQATPQGQRMPQVQPSPQGQPIQSLHQPVQPGQQFYGQPIPGQWRPGPGQPLPGSAQYPGPPAPWAVNRTSTQTSTASAPQQGASVPPQFRPGQPPFVHQQTAPPEGGSKWYRPSASPQQAQLAPAPGAKPERSSMKSFLSAFKRSSKNPEPRPQQQVPQGFPHGQHPGQAGQQFVYGQPIPGQPVPAQFARQPAGTSGPVQVGPGQMYPPGFVPQPGMYGRPVPGMQYGVMPQGPPPPQQQQQLLAPGQQQRTVSGGVMTLPSQQQQQQPHPGMYGAPPQAGQQHPVQQAPPTSGPSPPAQSADRSPPPQGQYQLLYRLSMGSTSALGSPATSAPSRQTSIQSGHNQVQVQSQPQPQPQSAGPYPRSPSQQSEVHPALREGGAMVSPPPQQQQHQQQGIAPPASSSPANGGVSGVVQPTIPPQVVTPSALVSPGGPPAVSVAPTTVVTDINKPLPLPLPNLHLAPERPVSGVSQVSTDSPRSQSPSQQQQRGGESKTAPLGGHSRNVSQMTTNEESAVSEDTTSANPATPIDGANRTKQLTVDTAAAVVTNRFSQEDLYNATPRKLPDGSATEEKKVEPPTVAVLAEETQDTTQATQATDTTQATTSTTDGQALVTQATDVTEAEEQEDEDPALKEWKAAQEEKRQKMLMEAQQEKILVEGQEGLPGGDVDEDVPQMSATSYPGQEWNPYAMGYEFYYSRE</sequence>
<gene>
    <name evidence="2" type="ORF">SAPIO_CDS5102</name>
</gene>
<dbReference type="RefSeq" id="XP_016642827.1">
    <property type="nucleotide sequence ID" value="XM_016787496.1"/>
</dbReference>
<feature type="compositionally biased region" description="Low complexity" evidence="1">
    <location>
        <begin position="2919"/>
        <end position="2938"/>
    </location>
</feature>
<feature type="compositionally biased region" description="Low complexity" evidence="1">
    <location>
        <begin position="1468"/>
        <end position="1478"/>
    </location>
</feature>
<protein>
    <submittedName>
        <fullName evidence="2">Uncharacterized protein</fullName>
    </submittedName>
</protein>
<feature type="compositionally biased region" description="Polar residues" evidence="1">
    <location>
        <begin position="1606"/>
        <end position="1615"/>
    </location>
</feature>
<feature type="compositionally biased region" description="Low complexity" evidence="1">
    <location>
        <begin position="2481"/>
        <end position="2502"/>
    </location>
</feature>
<feature type="compositionally biased region" description="Pro residues" evidence="1">
    <location>
        <begin position="1231"/>
        <end position="1240"/>
    </location>
</feature>
<feature type="compositionally biased region" description="Polar residues" evidence="1">
    <location>
        <begin position="2609"/>
        <end position="2620"/>
    </location>
</feature>
<evidence type="ECO:0000313" key="3">
    <source>
        <dbReference type="Proteomes" id="UP000028545"/>
    </source>
</evidence>
<feature type="region of interest" description="Disordered" evidence="1">
    <location>
        <begin position="850"/>
        <end position="886"/>
    </location>
</feature>
<feature type="compositionally biased region" description="Basic and acidic residues" evidence="1">
    <location>
        <begin position="695"/>
        <end position="708"/>
    </location>
</feature>
<feature type="compositionally biased region" description="Polar residues" evidence="1">
    <location>
        <begin position="1536"/>
        <end position="1545"/>
    </location>
</feature>
<dbReference type="OMA" id="AYDNAEH"/>
<feature type="compositionally biased region" description="Low complexity" evidence="1">
    <location>
        <begin position="335"/>
        <end position="363"/>
    </location>
</feature>
<feature type="compositionally biased region" description="Basic and acidic residues" evidence="1">
    <location>
        <begin position="1059"/>
        <end position="1068"/>
    </location>
</feature>
<feature type="compositionally biased region" description="Low complexity" evidence="1">
    <location>
        <begin position="1551"/>
        <end position="1566"/>
    </location>
</feature>
<feature type="region of interest" description="Disordered" evidence="1">
    <location>
        <begin position="2988"/>
        <end position="3014"/>
    </location>
</feature>
<feature type="region of interest" description="Disordered" evidence="1">
    <location>
        <begin position="1"/>
        <end position="191"/>
    </location>
</feature>
<comment type="caution">
    <text evidence="2">The sequence shown here is derived from an EMBL/GenBank/DDBJ whole genome shotgun (WGS) entry which is preliminary data.</text>
</comment>
<feature type="compositionally biased region" description="Low complexity" evidence="1">
    <location>
        <begin position="2397"/>
        <end position="2412"/>
    </location>
</feature>
<dbReference type="OrthoDB" id="5151921at2759"/>
<feature type="compositionally biased region" description="Low complexity" evidence="1">
    <location>
        <begin position="1414"/>
        <end position="1433"/>
    </location>
</feature>
<feature type="compositionally biased region" description="Low complexity" evidence="1">
    <location>
        <begin position="2142"/>
        <end position="2157"/>
    </location>
</feature>
<feature type="compositionally biased region" description="Low complexity" evidence="1">
    <location>
        <begin position="2568"/>
        <end position="2579"/>
    </location>
</feature>
<feature type="compositionally biased region" description="Low complexity" evidence="1">
    <location>
        <begin position="236"/>
        <end position="249"/>
    </location>
</feature>
<feature type="compositionally biased region" description="Polar residues" evidence="1">
    <location>
        <begin position="2833"/>
        <end position="2855"/>
    </location>
</feature>